<protein>
    <recommendedName>
        <fullName evidence="7">UDP-3-O-acylglucosamine N-acyltransferase</fullName>
        <ecNumber evidence="7">2.3.1.191</ecNumber>
    </recommendedName>
</protein>
<keyword evidence="3 7" id="KW-0808">Transferase</keyword>
<evidence type="ECO:0000256" key="6">
    <source>
        <dbReference type="ARBA" id="ARBA00023315"/>
    </source>
</evidence>
<keyword evidence="4 7" id="KW-0677">Repeat</keyword>
<keyword evidence="1 7" id="KW-0444">Lipid biosynthesis</keyword>
<dbReference type="Gene3D" id="2.160.10.10">
    <property type="entry name" value="Hexapeptide repeat proteins"/>
    <property type="match status" value="1"/>
</dbReference>
<gene>
    <name evidence="7 9" type="primary">lpxD</name>
    <name evidence="9" type="ORF">O6B32_07935</name>
</gene>
<proteinExistence type="inferred from homology"/>
<organism evidence="9 10">
    <name type="scientific">Campylobacter ureolyticus</name>
    <dbReference type="NCBI Taxonomy" id="827"/>
    <lineage>
        <taxon>Bacteria</taxon>
        <taxon>Pseudomonadati</taxon>
        <taxon>Campylobacterota</taxon>
        <taxon>Epsilonproteobacteria</taxon>
        <taxon>Campylobacterales</taxon>
        <taxon>Campylobacteraceae</taxon>
        <taxon>Campylobacter</taxon>
    </lineage>
</organism>
<evidence type="ECO:0000256" key="7">
    <source>
        <dbReference type="HAMAP-Rule" id="MF_00523"/>
    </source>
</evidence>
<evidence type="ECO:0000256" key="5">
    <source>
        <dbReference type="ARBA" id="ARBA00023098"/>
    </source>
</evidence>
<dbReference type="GO" id="GO:0016410">
    <property type="term" value="F:N-acyltransferase activity"/>
    <property type="evidence" value="ECO:0007669"/>
    <property type="project" value="InterPro"/>
</dbReference>
<evidence type="ECO:0000259" key="8">
    <source>
        <dbReference type="Pfam" id="PF04613"/>
    </source>
</evidence>
<dbReference type="InterPro" id="IPR007691">
    <property type="entry name" value="LpxD"/>
</dbReference>
<dbReference type="SUPFAM" id="SSF51161">
    <property type="entry name" value="Trimeric LpxA-like enzymes"/>
    <property type="match status" value="1"/>
</dbReference>
<dbReference type="CDD" id="cd03352">
    <property type="entry name" value="LbH_LpxD"/>
    <property type="match status" value="1"/>
</dbReference>
<dbReference type="InterPro" id="IPR011004">
    <property type="entry name" value="Trimer_LpxA-like_sf"/>
</dbReference>
<comment type="caution">
    <text evidence="9">The sequence shown here is derived from an EMBL/GenBank/DDBJ whole genome shotgun (WGS) entry which is preliminary data.</text>
</comment>
<dbReference type="GO" id="GO:0009245">
    <property type="term" value="P:lipid A biosynthetic process"/>
    <property type="evidence" value="ECO:0007669"/>
    <property type="project" value="UniProtKB-UniRule"/>
</dbReference>
<evidence type="ECO:0000313" key="10">
    <source>
        <dbReference type="Proteomes" id="UP001075225"/>
    </source>
</evidence>
<dbReference type="GO" id="GO:0103118">
    <property type="term" value="F:UDP-3-O-[(3R)-3-hydroxyacyl]-glucosamine N-acyltransferase activity"/>
    <property type="evidence" value="ECO:0007669"/>
    <property type="project" value="UniProtKB-EC"/>
</dbReference>
<evidence type="ECO:0000313" key="9">
    <source>
        <dbReference type="EMBL" id="MCZ6160409.1"/>
    </source>
</evidence>
<dbReference type="AlphaFoldDB" id="A0A9Q4KMJ0"/>
<dbReference type="PANTHER" id="PTHR43378">
    <property type="entry name" value="UDP-3-O-ACYLGLUCOSAMINE N-ACYLTRANSFERASE"/>
    <property type="match status" value="1"/>
</dbReference>
<keyword evidence="2 7" id="KW-0441">Lipid A biosynthesis</keyword>
<comment type="function">
    <text evidence="7">Catalyzes the N-acylation of UDP-3-O-acylglucosamine using 3-hydroxyacyl-ACP as the acyl donor. Is involved in the biosynthesis of lipid A, a phosphorylated glycolipid that anchors the lipopolysaccharide to the outer membrane of the cell.</text>
</comment>
<dbReference type="RefSeq" id="WP_269485038.1">
    <property type="nucleotide sequence ID" value="NZ_JAPXGL010000001.1"/>
</dbReference>
<comment type="pathway">
    <text evidence="7">Bacterial outer membrane biogenesis; LPS lipid A biosynthesis.</text>
</comment>
<dbReference type="Pfam" id="PF00132">
    <property type="entry name" value="Hexapep"/>
    <property type="match status" value="2"/>
</dbReference>
<dbReference type="InterPro" id="IPR020573">
    <property type="entry name" value="UDP_GlcNAc_AcTrfase_non-rep"/>
</dbReference>
<dbReference type="GO" id="GO:0016020">
    <property type="term" value="C:membrane"/>
    <property type="evidence" value="ECO:0007669"/>
    <property type="project" value="GOC"/>
</dbReference>
<dbReference type="EC" id="2.3.1.191" evidence="7"/>
<reference evidence="9" key="1">
    <citation type="submission" date="2022-12" db="EMBL/GenBank/DDBJ databases">
        <title>Species Delineation and Comparative Genomics within the Campylobacter ureolyticus Complex.</title>
        <authorList>
            <person name="Maki J."/>
            <person name="Howard M."/>
            <person name="Connelly S."/>
            <person name="Hardy D.J."/>
            <person name="Cameron A."/>
        </authorList>
    </citation>
    <scope>NUCLEOTIDE SEQUENCE</scope>
    <source>
        <strain evidence="9">URMC_787</strain>
    </source>
</reference>
<accession>A0A9Q4KMJ0</accession>
<feature type="domain" description="UDP-3-O-[3-hydroxymyristoyl] glucosamine N-acyltransferase non-repeat region" evidence="8">
    <location>
        <begin position="18"/>
        <end position="86"/>
    </location>
</feature>
<dbReference type="Gene3D" id="3.40.1390.10">
    <property type="entry name" value="MurE/MurF, N-terminal domain"/>
    <property type="match status" value="1"/>
</dbReference>
<keyword evidence="6 7" id="KW-0012">Acyltransferase</keyword>
<name>A0A9Q4KMJ0_9BACT</name>
<comment type="similarity">
    <text evidence="7">Belongs to the transferase hexapeptide repeat family. LpxD subfamily.</text>
</comment>
<evidence type="ECO:0000256" key="3">
    <source>
        <dbReference type="ARBA" id="ARBA00022679"/>
    </source>
</evidence>
<keyword evidence="5 7" id="KW-0443">Lipid metabolism</keyword>
<evidence type="ECO:0000256" key="2">
    <source>
        <dbReference type="ARBA" id="ARBA00022556"/>
    </source>
</evidence>
<dbReference type="Pfam" id="PF04613">
    <property type="entry name" value="LpxD"/>
    <property type="match status" value="1"/>
</dbReference>
<dbReference type="PANTHER" id="PTHR43378:SF2">
    <property type="entry name" value="UDP-3-O-ACYLGLUCOSAMINE N-ACYLTRANSFERASE 1, MITOCHONDRIAL-RELATED"/>
    <property type="match status" value="1"/>
</dbReference>
<dbReference type="Proteomes" id="UP001075225">
    <property type="component" value="Unassembled WGS sequence"/>
</dbReference>
<dbReference type="EMBL" id="JAPXGO010000007">
    <property type="protein sequence ID" value="MCZ6160409.1"/>
    <property type="molecule type" value="Genomic_DNA"/>
</dbReference>
<evidence type="ECO:0000256" key="1">
    <source>
        <dbReference type="ARBA" id="ARBA00022516"/>
    </source>
</evidence>
<dbReference type="NCBIfam" id="TIGR01853">
    <property type="entry name" value="lipid_A_lpxD"/>
    <property type="match status" value="1"/>
</dbReference>
<feature type="active site" description="Proton acceptor" evidence="7">
    <location>
        <position position="229"/>
    </location>
</feature>
<evidence type="ECO:0000256" key="4">
    <source>
        <dbReference type="ARBA" id="ARBA00022737"/>
    </source>
</evidence>
<sequence length="318" mass="34731">MLLSRICEILNIEFSGDDFDIKAINSLDLALENELSYCDGAKNIKFLKHTKAGAVLVSEKMLNHVPEHIRVLVCQNPHLSFAILSKYFKKELIRHGNVANIDKTATIMKNAYVGFDSLIDENTLVMPGAYIGDNVKIGKNCIIYPNVVIYNDTIIGNDCIIHANSVVGSDGFGYAHTKDGKHVKIHHNGNVIIEDDVEIGAGTTIDRGVFKPTIIKSGTKIDNLVQVGHNCELGNNCLIVSQTGISGSTILGRNVVMGGQSGSGGHVEVGDFAQIAARTGVSKNLEGFKQYAGHPIYELKDWLKLNAKIHRFFNKNKS</sequence>
<comment type="subunit">
    <text evidence="7">Homotrimer.</text>
</comment>
<dbReference type="NCBIfam" id="NF002060">
    <property type="entry name" value="PRK00892.1"/>
    <property type="match status" value="1"/>
</dbReference>
<comment type="catalytic activity">
    <reaction evidence="7">
        <text>a UDP-3-O-[(3R)-3-hydroxyacyl]-alpha-D-glucosamine + a (3R)-hydroxyacyl-[ACP] = a UDP-2-N,3-O-bis[(3R)-3-hydroxyacyl]-alpha-D-glucosamine + holo-[ACP] + H(+)</text>
        <dbReference type="Rhea" id="RHEA:53836"/>
        <dbReference type="Rhea" id="RHEA-COMP:9685"/>
        <dbReference type="Rhea" id="RHEA-COMP:9945"/>
        <dbReference type="ChEBI" id="CHEBI:15378"/>
        <dbReference type="ChEBI" id="CHEBI:64479"/>
        <dbReference type="ChEBI" id="CHEBI:78827"/>
        <dbReference type="ChEBI" id="CHEBI:137740"/>
        <dbReference type="ChEBI" id="CHEBI:137748"/>
        <dbReference type="EC" id="2.3.1.191"/>
    </reaction>
</comment>
<dbReference type="InterPro" id="IPR001451">
    <property type="entry name" value="Hexapep"/>
</dbReference>
<dbReference type="HAMAP" id="MF_00523">
    <property type="entry name" value="LpxD"/>
    <property type="match status" value="1"/>
</dbReference>